<dbReference type="InterPro" id="IPR028098">
    <property type="entry name" value="Glyco_trans_4-like_N"/>
</dbReference>
<feature type="domain" description="Glycosyltransferase subfamily 4-like N-terminal" evidence="1">
    <location>
        <begin position="28"/>
        <end position="182"/>
    </location>
</feature>
<dbReference type="RefSeq" id="WP_106337797.1">
    <property type="nucleotide sequence ID" value="NZ_PVZS01000015.1"/>
</dbReference>
<keyword evidence="2" id="KW-0808">Transferase</keyword>
<dbReference type="Pfam" id="PF13439">
    <property type="entry name" value="Glyco_transf_4"/>
    <property type="match status" value="1"/>
</dbReference>
<dbReference type="GO" id="GO:0016757">
    <property type="term" value="F:glycosyltransferase activity"/>
    <property type="evidence" value="ECO:0007669"/>
    <property type="project" value="UniProtKB-ARBA"/>
</dbReference>
<sequence>MPLFANERGQGSPSRPRLAFIINSLTAGGAERALVTLLASLSSRLTPFEVHLVLLDEEPQLHRVPGFVTVHVLDCRGSIATSVIRLRRLLRSLDPELALSFINRSNYANVVAAIGTDRGCVISQRNHTSRYFPRNAEGMVHRALVRWLYPRADAVIAVSDGVAEDLVACFGAPRERMSVIHNVTGREDIERAAEEPPGVDLPARYLVAIGALVPGKGFDLLVRALPLLPTAHDLVILGEGPERENLAALVAELGFSGRVRMPGHLRNPYPVLKGAEALVAASYSEGYPNVLVEALALGRPVVSTDCPAGPAEILEGHASEGAPALGRYGVLSPMGDFRALAEAIGLALAEPNRARFSALGPGRATELGDRATEEYWRVIEAHLRMKRRSAEPAHALSSAEAPGGPAGT</sequence>
<accession>A0A2T1HRI2</accession>
<evidence type="ECO:0000313" key="3">
    <source>
        <dbReference type="Proteomes" id="UP000239772"/>
    </source>
</evidence>
<evidence type="ECO:0000313" key="2">
    <source>
        <dbReference type="EMBL" id="PSC04271.1"/>
    </source>
</evidence>
<dbReference type="Pfam" id="PF13692">
    <property type="entry name" value="Glyco_trans_1_4"/>
    <property type="match status" value="1"/>
</dbReference>
<keyword evidence="3" id="KW-1185">Reference proteome</keyword>
<proteinExistence type="predicted"/>
<dbReference type="SUPFAM" id="SSF53756">
    <property type="entry name" value="UDP-Glycosyltransferase/glycogen phosphorylase"/>
    <property type="match status" value="1"/>
</dbReference>
<evidence type="ECO:0000259" key="1">
    <source>
        <dbReference type="Pfam" id="PF13439"/>
    </source>
</evidence>
<name>A0A2T1HRI2_9HYPH</name>
<dbReference type="CDD" id="cd03811">
    <property type="entry name" value="GT4_GT28_WabH-like"/>
    <property type="match status" value="1"/>
</dbReference>
<protein>
    <submittedName>
        <fullName evidence="2">Glycosyltransferase</fullName>
    </submittedName>
</protein>
<dbReference type="Gene3D" id="3.40.50.2000">
    <property type="entry name" value="Glycogen Phosphorylase B"/>
    <property type="match status" value="2"/>
</dbReference>
<gene>
    <name evidence="2" type="ORF">SLNSH_14875</name>
</gene>
<dbReference type="AlphaFoldDB" id="A0A2T1HRI2"/>
<dbReference type="EMBL" id="PVZS01000015">
    <property type="protein sequence ID" value="PSC04271.1"/>
    <property type="molecule type" value="Genomic_DNA"/>
</dbReference>
<comment type="caution">
    <text evidence="2">The sequence shown here is derived from an EMBL/GenBank/DDBJ whole genome shotgun (WGS) entry which is preliminary data.</text>
</comment>
<reference evidence="3" key="1">
    <citation type="submission" date="2018-03" db="EMBL/GenBank/DDBJ databases">
        <authorList>
            <person name="Sun L."/>
            <person name="Liu H."/>
            <person name="Chen W."/>
            <person name="Huang K."/>
            <person name="Liu W."/>
            <person name="Gao X."/>
        </authorList>
    </citation>
    <scope>NUCLEOTIDE SEQUENCE [LARGE SCALE GENOMIC DNA]</scope>
    <source>
        <strain evidence="3">SH9</strain>
    </source>
</reference>
<dbReference type="Proteomes" id="UP000239772">
    <property type="component" value="Unassembled WGS sequence"/>
</dbReference>
<organism evidence="2 3">
    <name type="scientific">Alsobacter soli</name>
    <dbReference type="NCBI Taxonomy" id="2109933"/>
    <lineage>
        <taxon>Bacteria</taxon>
        <taxon>Pseudomonadati</taxon>
        <taxon>Pseudomonadota</taxon>
        <taxon>Alphaproteobacteria</taxon>
        <taxon>Hyphomicrobiales</taxon>
        <taxon>Alsobacteraceae</taxon>
        <taxon>Alsobacter</taxon>
    </lineage>
</organism>
<dbReference type="PANTHER" id="PTHR12526">
    <property type="entry name" value="GLYCOSYLTRANSFERASE"/>
    <property type="match status" value="1"/>
</dbReference>